<dbReference type="OrthoDB" id="343780at2"/>
<reference evidence="2 3" key="1">
    <citation type="submission" date="2016-04" db="EMBL/GenBank/DDBJ databases">
        <title>Complete genome seqeunce of Leptospira alstonii serovar Room22.</title>
        <authorList>
            <person name="Nally J.E."/>
            <person name="Bayles D.O."/>
            <person name="Hurley D."/>
            <person name="Fanning S."/>
            <person name="McMahon B.J."/>
            <person name="Arent Z."/>
        </authorList>
    </citation>
    <scope>NUCLEOTIDE SEQUENCE [LARGE SCALE GENOMIC DNA]</scope>
    <source>
        <strain evidence="2 3">GWTS #1</strain>
    </source>
</reference>
<feature type="compositionally biased region" description="Basic and acidic residues" evidence="1">
    <location>
        <begin position="36"/>
        <end position="48"/>
    </location>
</feature>
<dbReference type="Proteomes" id="UP000094197">
    <property type="component" value="Chromosome 1"/>
</dbReference>
<proteinExistence type="predicted"/>
<feature type="compositionally biased region" description="Polar residues" evidence="1">
    <location>
        <begin position="50"/>
        <end position="62"/>
    </location>
</feature>
<feature type="region of interest" description="Disordered" evidence="1">
    <location>
        <begin position="1"/>
        <end position="20"/>
    </location>
</feature>
<keyword evidence="3" id="KW-1185">Reference proteome</keyword>
<evidence type="ECO:0000313" key="2">
    <source>
        <dbReference type="EMBL" id="AOP34907.1"/>
    </source>
</evidence>
<feature type="region of interest" description="Disordered" evidence="1">
    <location>
        <begin position="576"/>
        <end position="623"/>
    </location>
</feature>
<evidence type="ECO:0000256" key="1">
    <source>
        <dbReference type="SAM" id="MobiDB-lite"/>
    </source>
</evidence>
<feature type="compositionally biased region" description="Basic and acidic residues" evidence="1">
    <location>
        <begin position="339"/>
        <end position="348"/>
    </location>
</feature>
<organism evidence="2 3">
    <name type="scientific">Leptospira tipperaryensis</name>
    <dbReference type="NCBI Taxonomy" id="2564040"/>
    <lineage>
        <taxon>Bacteria</taxon>
        <taxon>Pseudomonadati</taxon>
        <taxon>Spirochaetota</taxon>
        <taxon>Spirochaetia</taxon>
        <taxon>Leptospirales</taxon>
        <taxon>Leptospiraceae</taxon>
        <taxon>Leptospira</taxon>
    </lineage>
</organism>
<accession>A0A1D7UZ98</accession>
<dbReference type="EMBL" id="CP015217">
    <property type="protein sequence ID" value="AOP34907.1"/>
    <property type="molecule type" value="Genomic_DNA"/>
</dbReference>
<evidence type="ECO:0000313" key="3">
    <source>
        <dbReference type="Proteomes" id="UP000094197"/>
    </source>
</evidence>
<sequence>MAEFDKTKRSIGVNNLDDKARKEMFDKFQSAGGKVVNDKDKKKEEAARKTSQPNVRQGQRSQAGGRDSSSRPGGGSGGRSGSSNVSGGKGVPQSRGPAPRDRKALEDEMGNFINRFSVRVKCWLGRVTGFSSSELLPSFLSEFNLSGKKAILEMNFVGNDILGNPAYAGKIAKELDAQNPIYIELIGRMHKLYDNAEVNQVIEPHNAAPDLPVGISRVRDPIYSIFRKLYYVYPFQGSYVKAVTLGYAALEKLEGKPSSIYNTKKKRALQEFDYLYGTLFEKLYLVVLRNENKNIPLLSNTMESVIGIFPEEKPGQRQQGEELDEISGGAAPEEEVAEEEKKEEINPEESLSKELKYGLKLMRMLSLDQLRKKHDPKGEHDLIPSADKAFLTWLFFKEFDAEYSFVMTTKKIEIKPTIINGAKVDYREKMIDHYETTRASIEQFRIYDQYYKELKNHLKNPGANYIEASKKTTALETKRSQQSRNVRVTVKEFVEKTGEILEKLIADMKSKKEIVTNMEELMAFDLMESKRRLNKKPIKQCIMESYCYSIALAGRLENGDLFGGVTELSSEEMEKEFGIKTEQQPTGESDLGISGGGAAQGEIGSSENLDADSLGVDPSILGD</sequence>
<dbReference type="RefSeq" id="WP_069608125.1">
    <property type="nucleotide sequence ID" value="NZ_CP015217.1"/>
</dbReference>
<feature type="region of interest" description="Disordered" evidence="1">
    <location>
        <begin position="27"/>
        <end position="102"/>
    </location>
</feature>
<name>A0A1D7UZ98_9LEPT</name>
<gene>
    <name evidence="2" type="ORF">A0128_14265</name>
</gene>
<dbReference type="KEGG" id="laj:A0128_14265"/>
<protein>
    <submittedName>
        <fullName evidence="2">Uncharacterized protein</fullName>
    </submittedName>
</protein>
<feature type="region of interest" description="Disordered" evidence="1">
    <location>
        <begin position="311"/>
        <end position="348"/>
    </location>
</feature>
<dbReference type="AlphaFoldDB" id="A0A1D7UZ98"/>